<feature type="compositionally biased region" description="Basic and acidic residues" evidence="1">
    <location>
        <begin position="1"/>
        <end position="10"/>
    </location>
</feature>
<evidence type="ECO:0000313" key="2">
    <source>
        <dbReference type="EMBL" id="MBJ7597808.1"/>
    </source>
</evidence>
<proteinExistence type="predicted"/>
<name>A0A934K6Z4_9BACT</name>
<dbReference type="NCBIfam" id="NF033521">
    <property type="entry name" value="lasso_leader_L3"/>
    <property type="match status" value="1"/>
</dbReference>
<gene>
    <name evidence="2" type="ORF">JF922_06950</name>
</gene>
<dbReference type="Proteomes" id="UP000612893">
    <property type="component" value="Unassembled WGS sequence"/>
</dbReference>
<protein>
    <submittedName>
        <fullName evidence="2">Lasso RiPP family leader peptide-containing protein</fullName>
    </submittedName>
</protein>
<feature type="region of interest" description="Disordered" evidence="1">
    <location>
        <begin position="1"/>
        <end position="33"/>
    </location>
</feature>
<dbReference type="RefSeq" id="WP_338200317.1">
    <property type="nucleotide sequence ID" value="NZ_JAEKNR010000082.1"/>
</dbReference>
<dbReference type="AlphaFoldDB" id="A0A934K6Z4"/>
<organism evidence="2 3">
    <name type="scientific">Candidatus Nephthysia bennettiae</name>
    <dbReference type="NCBI Taxonomy" id="3127016"/>
    <lineage>
        <taxon>Bacteria</taxon>
        <taxon>Bacillati</taxon>
        <taxon>Candidatus Dormiibacterota</taxon>
        <taxon>Candidatus Dormibacteria</taxon>
        <taxon>Candidatus Dormibacterales</taxon>
        <taxon>Candidatus Dormibacteraceae</taxon>
        <taxon>Candidatus Nephthysia</taxon>
    </lineage>
</organism>
<dbReference type="EMBL" id="JAEKNR010000082">
    <property type="protein sequence ID" value="MBJ7597808.1"/>
    <property type="molecule type" value="Genomic_DNA"/>
</dbReference>
<accession>A0A934K6Z4</accession>
<evidence type="ECO:0000313" key="3">
    <source>
        <dbReference type="Proteomes" id="UP000612893"/>
    </source>
</evidence>
<evidence type="ECO:0000256" key="1">
    <source>
        <dbReference type="SAM" id="MobiDB-lite"/>
    </source>
</evidence>
<comment type="caution">
    <text evidence="2">The sequence shown here is derived from an EMBL/GenBank/DDBJ whole genome shotgun (WGS) entry which is preliminary data.</text>
</comment>
<reference evidence="2" key="1">
    <citation type="submission" date="2020-10" db="EMBL/GenBank/DDBJ databases">
        <title>Ca. Dormibacterota MAGs.</title>
        <authorList>
            <person name="Montgomery K."/>
        </authorList>
    </citation>
    <scope>NUCLEOTIDE SEQUENCE [LARGE SCALE GENOMIC DNA]</scope>
    <source>
        <strain evidence="2">SC8812_S17_10</strain>
    </source>
</reference>
<keyword evidence="3" id="KW-1185">Reference proteome</keyword>
<sequence length="62" mass="6752">MKPEQSKPEGAKQGMARPREEGATQQRRPYEPPHLVAFGHVRELTAGKNPGFSDFSTSGSIA</sequence>